<name>A0A543AYA8_9ACTN</name>
<evidence type="ECO:0000256" key="1">
    <source>
        <dbReference type="SAM" id="MobiDB-lite"/>
    </source>
</evidence>
<reference evidence="3 4" key="1">
    <citation type="submission" date="2019-06" db="EMBL/GenBank/DDBJ databases">
        <title>Sequencing the genomes of 1000 actinobacteria strains.</title>
        <authorList>
            <person name="Klenk H.-P."/>
        </authorList>
    </citation>
    <scope>NUCLEOTIDE SEQUENCE [LARGE SCALE GENOMIC DNA]</scope>
    <source>
        <strain evidence="3 4">DSM 45928</strain>
    </source>
</reference>
<proteinExistence type="predicted"/>
<organism evidence="3 4">
    <name type="scientific">Stackebrandtia endophytica</name>
    <dbReference type="NCBI Taxonomy" id="1496996"/>
    <lineage>
        <taxon>Bacteria</taxon>
        <taxon>Bacillati</taxon>
        <taxon>Actinomycetota</taxon>
        <taxon>Actinomycetes</taxon>
        <taxon>Glycomycetales</taxon>
        <taxon>Glycomycetaceae</taxon>
        <taxon>Stackebrandtia</taxon>
    </lineage>
</organism>
<keyword evidence="2" id="KW-0812">Transmembrane</keyword>
<feature type="compositionally biased region" description="Low complexity" evidence="1">
    <location>
        <begin position="1"/>
        <end position="28"/>
    </location>
</feature>
<keyword evidence="4" id="KW-1185">Reference proteome</keyword>
<evidence type="ECO:0000256" key="2">
    <source>
        <dbReference type="SAM" id="Phobius"/>
    </source>
</evidence>
<keyword evidence="2" id="KW-0472">Membrane</keyword>
<protein>
    <submittedName>
        <fullName evidence="3">Uncharacterized protein</fullName>
    </submittedName>
</protein>
<feature type="region of interest" description="Disordered" evidence="1">
    <location>
        <begin position="1"/>
        <end position="54"/>
    </location>
</feature>
<feature type="compositionally biased region" description="Gly residues" evidence="1">
    <location>
        <begin position="29"/>
        <end position="45"/>
    </location>
</feature>
<keyword evidence="2" id="KW-1133">Transmembrane helix</keyword>
<feature type="transmembrane region" description="Helical" evidence="2">
    <location>
        <begin position="62"/>
        <end position="84"/>
    </location>
</feature>
<dbReference type="Proteomes" id="UP000317043">
    <property type="component" value="Unassembled WGS sequence"/>
</dbReference>
<gene>
    <name evidence="3" type="ORF">FB566_3123</name>
</gene>
<accession>A0A543AYA8</accession>
<dbReference type="EMBL" id="VFOW01000001">
    <property type="protein sequence ID" value="TQL77564.1"/>
    <property type="molecule type" value="Genomic_DNA"/>
</dbReference>
<comment type="caution">
    <text evidence="3">The sequence shown here is derived from an EMBL/GenBank/DDBJ whole genome shotgun (WGS) entry which is preliminary data.</text>
</comment>
<evidence type="ECO:0000313" key="3">
    <source>
        <dbReference type="EMBL" id="TQL77564.1"/>
    </source>
</evidence>
<sequence>MPGQPVSGPGQPGQPAYGAPGDPNQPGFGAPGAPGSPGGPGGPGDIPGMPPGAGSEGKKPNILLLVGVIVGALILVGGIIFAVISLQGADFAVGGCVKQEGNEAKAIACDDVEEGQSGIYEITQEVSDRAECDDPTQPIVELDGGSTIYCLKPYGQTDAPAGDEPADEETE</sequence>
<evidence type="ECO:0000313" key="4">
    <source>
        <dbReference type="Proteomes" id="UP000317043"/>
    </source>
</evidence>
<dbReference type="AlphaFoldDB" id="A0A543AYA8"/>
<dbReference type="InParanoid" id="A0A543AYA8"/>